<protein>
    <submittedName>
        <fullName evidence="1">Uncharacterized protein</fullName>
    </submittedName>
</protein>
<dbReference type="GeneID" id="3654742"/>
<accession>Q4A2I8</accession>
<dbReference type="KEGG" id="vg:3654742"/>
<keyword evidence="2" id="KW-1185">Reference proteome</keyword>
<sequence>MPASIIQKKYNTKVTARCSSYMTKFNAKFNEISDLNNKASNASTETLQQHVKNGQRIMNFMVKLHAEIRTMSRVPSRFLVFEKVLSDEHRRSQEIISQCRAISRAEKAAIKASGCSVLAN</sequence>
<dbReference type="Proteomes" id="UP000000863">
    <property type="component" value="Segment"/>
</dbReference>
<name>Q4A2I8_EHV8U</name>
<proteinExistence type="predicted"/>
<dbReference type="EMBL" id="AJ890364">
    <property type="protein sequence ID" value="CAI65718.1"/>
    <property type="molecule type" value="Genomic_DNA"/>
</dbReference>
<dbReference type="RefSeq" id="YP_294049.1">
    <property type="nucleotide sequence ID" value="NC_007346.1"/>
</dbReference>
<evidence type="ECO:0000313" key="2">
    <source>
        <dbReference type="Proteomes" id="UP000000863"/>
    </source>
</evidence>
<organismHost>
    <name type="scientific">Emiliania huxleyi</name>
    <name type="common">Coccolithophore</name>
    <name type="synonym">Pontosphaera huxleyi</name>
    <dbReference type="NCBI Taxonomy" id="2903"/>
</organismHost>
<reference evidence="1 2" key="1">
    <citation type="journal article" date="2005" name="Science">
        <title>Complete genome sequence and lytic phase transcription profile of a Coccolithovirus.</title>
        <authorList>
            <person name="Wilson W.H."/>
            <person name="Schroeder D.C."/>
            <person name="Allen M.J."/>
            <person name="Holden M.T.G."/>
            <person name="Parkhill J."/>
            <person name="Barrell B.G."/>
            <person name="Churcher C."/>
            <person name="Hamlin N."/>
            <person name="Mungall K."/>
            <person name="Norbertczak H."/>
            <person name="Quail M.A."/>
            <person name="Price C."/>
            <person name="Rabbinowitsch E."/>
            <person name="Walker D."/>
            <person name="Craigon M."/>
            <person name="Roy D."/>
            <person name="Ghazal P."/>
        </authorList>
    </citation>
    <scope>NUCLEOTIDE SEQUENCE [LARGE SCALE GENOMIC DNA]</scope>
    <source>
        <strain evidence="2">Isolate United Kingdom/English Channel/1999</strain>
    </source>
</reference>
<evidence type="ECO:0000313" key="1">
    <source>
        <dbReference type="EMBL" id="CAI65718.1"/>
    </source>
</evidence>
<organism evidence="1 2">
    <name type="scientific">Emiliania huxleyi virus 86 (isolate United Kingdom/English Channel/1999)</name>
    <name type="common">EhV-86</name>
    <dbReference type="NCBI Taxonomy" id="654925"/>
    <lineage>
        <taxon>Viruses</taxon>
        <taxon>Varidnaviria</taxon>
        <taxon>Bamfordvirae</taxon>
        <taxon>Nucleocytoviricota</taxon>
        <taxon>Megaviricetes</taxon>
        <taxon>Algavirales</taxon>
        <taxon>Phycodnaviridae</taxon>
        <taxon>Coccolithovirus</taxon>
        <taxon>Coccolithovirus huxleyi</taxon>
        <taxon>Emiliania huxleyi virus 86</taxon>
    </lineage>
</organism>
<gene>
    <name evidence="1" type="ORF">EhV292</name>
</gene>